<accession>A0A8J3N0T7</accession>
<protein>
    <recommendedName>
        <fullName evidence="1">Aminoglycoside phosphotransferase domain-containing protein</fullName>
    </recommendedName>
</protein>
<reference evidence="2" key="1">
    <citation type="submission" date="2020-10" db="EMBL/GenBank/DDBJ databases">
        <title>Taxonomic study of unclassified bacteria belonging to the class Ktedonobacteria.</title>
        <authorList>
            <person name="Yabe S."/>
            <person name="Wang C.M."/>
            <person name="Zheng Y."/>
            <person name="Sakai Y."/>
            <person name="Cavaletti L."/>
            <person name="Monciardini P."/>
            <person name="Donadio S."/>
        </authorList>
    </citation>
    <scope>NUCLEOTIDE SEQUENCE</scope>
    <source>
        <strain evidence="2">ID150040</strain>
    </source>
</reference>
<gene>
    <name evidence="2" type="ORF">KSF_019010</name>
</gene>
<proteinExistence type="predicted"/>
<evidence type="ECO:0000313" key="3">
    <source>
        <dbReference type="Proteomes" id="UP000597444"/>
    </source>
</evidence>
<dbReference type="EMBL" id="BNJK01000001">
    <property type="protein sequence ID" value="GHO91853.1"/>
    <property type="molecule type" value="Genomic_DNA"/>
</dbReference>
<evidence type="ECO:0000259" key="1">
    <source>
        <dbReference type="Pfam" id="PF01636"/>
    </source>
</evidence>
<evidence type="ECO:0000313" key="2">
    <source>
        <dbReference type="EMBL" id="GHO91853.1"/>
    </source>
</evidence>
<sequence>MDWENHSTMPDIPDISSYLSQRYNLQNIAIELLNMVPGKYVYQITLATGVCWILRMYQVENDQSAVFSPLALAYVLAFLEEQQYSAVRIVRSLDGETVVMHEGWYYLITTFIDGIPFDWSLTAFYNLGAALGKLHALRLGAAASTLPRAGMLPSGELAYAQKQLESVESLVPANLQERYEELLQATALLDRREDLPLVCIHNDCHPANSICTAGGQIQLIDWEGAGSGPAVIDVGFLLASSDDALPWAPLASLDTYHLYEERIAAIIEGYCCYHTLTTIELERLPDALRFRSLVYGACHFASTIAERRQEDPQWWWLRYTAAEEIAMLAKEYFLQAKSTKTIAMRLEDLPF</sequence>
<dbReference type="Pfam" id="PF01636">
    <property type="entry name" value="APH"/>
    <property type="match status" value="1"/>
</dbReference>
<dbReference type="InterPro" id="IPR051678">
    <property type="entry name" value="AGP_Transferase"/>
</dbReference>
<dbReference type="Gene3D" id="3.30.200.20">
    <property type="entry name" value="Phosphorylase Kinase, domain 1"/>
    <property type="match status" value="1"/>
</dbReference>
<dbReference type="PANTHER" id="PTHR21310">
    <property type="entry name" value="AMINOGLYCOSIDE PHOSPHOTRANSFERASE-RELATED-RELATED"/>
    <property type="match status" value="1"/>
</dbReference>
<dbReference type="InterPro" id="IPR011009">
    <property type="entry name" value="Kinase-like_dom_sf"/>
</dbReference>
<name>A0A8J3N0T7_9CHLR</name>
<dbReference type="SUPFAM" id="SSF56112">
    <property type="entry name" value="Protein kinase-like (PK-like)"/>
    <property type="match status" value="1"/>
</dbReference>
<dbReference type="AlphaFoldDB" id="A0A8J3N0T7"/>
<dbReference type="InterPro" id="IPR002575">
    <property type="entry name" value="Aminoglycoside_PTrfase"/>
</dbReference>
<feature type="domain" description="Aminoglycoside phosphotransferase" evidence="1">
    <location>
        <begin position="41"/>
        <end position="246"/>
    </location>
</feature>
<dbReference type="Gene3D" id="3.90.1200.10">
    <property type="match status" value="1"/>
</dbReference>
<organism evidence="2 3">
    <name type="scientific">Reticulibacter mediterranei</name>
    <dbReference type="NCBI Taxonomy" id="2778369"/>
    <lineage>
        <taxon>Bacteria</taxon>
        <taxon>Bacillati</taxon>
        <taxon>Chloroflexota</taxon>
        <taxon>Ktedonobacteria</taxon>
        <taxon>Ktedonobacterales</taxon>
        <taxon>Reticulibacteraceae</taxon>
        <taxon>Reticulibacter</taxon>
    </lineage>
</organism>
<keyword evidence="3" id="KW-1185">Reference proteome</keyword>
<dbReference type="Proteomes" id="UP000597444">
    <property type="component" value="Unassembled WGS sequence"/>
</dbReference>
<comment type="caution">
    <text evidence="2">The sequence shown here is derived from an EMBL/GenBank/DDBJ whole genome shotgun (WGS) entry which is preliminary data.</text>
</comment>